<evidence type="ECO:0000256" key="4">
    <source>
        <dbReference type="ARBA" id="ARBA00022777"/>
    </source>
</evidence>
<gene>
    <name evidence="12" type="ORF">BSP0115_LOCUS16245</name>
</gene>
<comment type="catalytic activity">
    <reaction evidence="7">
        <text>L-seryl-[protein] + ATP = O-phospho-L-seryl-[protein] + ADP + H(+)</text>
        <dbReference type="Rhea" id="RHEA:17989"/>
        <dbReference type="Rhea" id="RHEA-COMP:9863"/>
        <dbReference type="Rhea" id="RHEA-COMP:11604"/>
        <dbReference type="ChEBI" id="CHEBI:15378"/>
        <dbReference type="ChEBI" id="CHEBI:29999"/>
        <dbReference type="ChEBI" id="CHEBI:30616"/>
        <dbReference type="ChEBI" id="CHEBI:83421"/>
        <dbReference type="ChEBI" id="CHEBI:456216"/>
        <dbReference type="EC" id="2.7.11.1"/>
    </reaction>
</comment>
<dbReference type="InterPro" id="IPR011009">
    <property type="entry name" value="Kinase-like_dom_sf"/>
</dbReference>
<dbReference type="Pfam" id="PF07714">
    <property type="entry name" value="PK_Tyr_Ser-Thr"/>
    <property type="match status" value="1"/>
</dbReference>
<dbReference type="InterPro" id="IPR001245">
    <property type="entry name" value="Ser-Thr/Tyr_kinase_cat_dom"/>
</dbReference>
<reference evidence="12" key="1">
    <citation type="submission" date="2021-01" db="EMBL/GenBank/DDBJ databases">
        <authorList>
            <person name="Corre E."/>
            <person name="Pelletier E."/>
            <person name="Niang G."/>
            <person name="Scheremetjew M."/>
            <person name="Finn R."/>
            <person name="Kale V."/>
            <person name="Holt S."/>
            <person name="Cochrane G."/>
            <person name="Meng A."/>
            <person name="Brown T."/>
            <person name="Cohen L."/>
        </authorList>
    </citation>
    <scope>NUCLEOTIDE SEQUENCE</scope>
    <source>
        <strain evidence="12">Ms1</strain>
    </source>
</reference>
<comment type="catalytic activity">
    <reaction evidence="6">
        <text>L-threonyl-[protein] + ATP = O-phospho-L-threonyl-[protein] + ADP + H(+)</text>
        <dbReference type="Rhea" id="RHEA:46608"/>
        <dbReference type="Rhea" id="RHEA-COMP:11060"/>
        <dbReference type="Rhea" id="RHEA-COMP:11605"/>
        <dbReference type="ChEBI" id="CHEBI:15378"/>
        <dbReference type="ChEBI" id="CHEBI:30013"/>
        <dbReference type="ChEBI" id="CHEBI:30616"/>
        <dbReference type="ChEBI" id="CHEBI:61977"/>
        <dbReference type="ChEBI" id="CHEBI:456216"/>
        <dbReference type="EC" id="2.7.11.1"/>
    </reaction>
</comment>
<keyword evidence="1 9" id="KW-0723">Serine/threonine-protein kinase</keyword>
<evidence type="ECO:0000256" key="10">
    <source>
        <dbReference type="SAM" id="MobiDB-lite"/>
    </source>
</evidence>
<evidence type="ECO:0000256" key="3">
    <source>
        <dbReference type="ARBA" id="ARBA00022741"/>
    </source>
</evidence>
<evidence type="ECO:0000256" key="9">
    <source>
        <dbReference type="RuleBase" id="RU000304"/>
    </source>
</evidence>
<feature type="domain" description="Protein kinase" evidence="11">
    <location>
        <begin position="38"/>
        <end position="293"/>
    </location>
</feature>
<feature type="compositionally biased region" description="Basic and acidic residues" evidence="10">
    <location>
        <begin position="1"/>
        <end position="10"/>
    </location>
</feature>
<dbReference type="Gene3D" id="1.10.510.10">
    <property type="entry name" value="Transferase(Phosphotransferase) domain 1"/>
    <property type="match status" value="1"/>
</dbReference>
<protein>
    <recommendedName>
        <fullName evidence="11">Protein kinase domain-containing protein</fullName>
    </recommendedName>
</protein>
<evidence type="ECO:0000256" key="8">
    <source>
        <dbReference type="PROSITE-ProRule" id="PRU10141"/>
    </source>
</evidence>
<dbReference type="InterPro" id="IPR000719">
    <property type="entry name" value="Prot_kinase_dom"/>
</dbReference>
<comment type="similarity">
    <text evidence="9">Belongs to the protein kinase superfamily.</text>
</comment>
<dbReference type="AlphaFoldDB" id="A0A7S1CNY2"/>
<feature type="binding site" evidence="8">
    <location>
        <position position="65"/>
    </location>
    <ligand>
        <name>ATP</name>
        <dbReference type="ChEBI" id="CHEBI:30616"/>
    </ligand>
</feature>
<proteinExistence type="inferred from homology"/>
<keyword evidence="3 8" id="KW-0547">Nucleotide-binding</keyword>
<dbReference type="SMART" id="SM00220">
    <property type="entry name" value="S_TKc"/>
    <property type="match status" value="1"/>
</dbReference>
<dbReference type="PANTHER" id="PTHR44329:SF298">
    <property type="entry name" value="MIXED LINEAGE KINASE DOMAIN-LIKE PROTEIN"/>
    <property type="match status" value="1"/>
</dbReference>
<evidence type="ECO:0000256" key="2">
    <source>
        <dbReference type="ARBA" id="ARBA00022679"/>
    </source>
</evidence>
<dbReference type="FunFam" id="3.30.200.20:FF:000034">
    <property type="entry name" value="Kinase suppressor of Ras 1"/>
    <property type="match status" value="1"/>
</dbReference>
<dbReference type="CDD" id="cd13999">
    <property type="entry name" value="STKc_MAP3K-like"/>
    <property type="match status" value="1"/>
</dbReference>
<keyword evidence="2" id="KW-0808">Transferase</keyword>
<dbReference type="GO" id="GO:0005524">
    <property type="term" value="F:ATP binding"/>
    <property type="evidence" value="ECO:0007669"/>
    <property type="project" value="UniProtKB-UniRule"/>
</dbReference>
<evidence type="ECO:0000256" key="6">
    <source>
        <dbReference type="ARBA" id="ARBA00047899"/>
    </source>
</evidence>
<evidence type="ECO:0000256" key="5">
    <source>
        <dbReference type="ARBA" id="ARBA00022840"/>
    </source>
</evidence>
<name>A0A7S1CNY2_9STRA</name>
<evidence type="ECO:0000313" key="12">
    <source>
        <dbReference type="EMBL" id="CAD8922982.1"/>
    </source>
</evidence>
<evidence type="ECO:0000256" key="7">
    <source>
        <dbReference type="ARBA" id="ARBA00048679"/>
    </source>
</evidence>
<dbReference type="PIRSF" id="PIRSF000654">
    <property type="entry name" value="Integrin-linked_kinase"/>
    <property type="match status" value="1"/>
</dbReference>
<keyword evidence="4" id="KW-0418">Kinase</keyword>
<accession>A0A7S1CNY2</accession>
<dbReference type="Gene3D" id="3.30.200.20">
    <property type="entry name" value="Phosphorylase Kinase, domain 1"/>
    <property type="match status" value="1"/>
</dbReference>
<dbReference type="PROSITE" id="PS00108">
    <property type="entry name" value="PROTEIN_KINASE_ST"/>
    <property type="match status" value="1"/>
</dbReference>
<feature type="compositionally biased region" description="Gly residues" evidence="10">
    <location>
        <begin position="11"/>
        <end position="22"/>
    </location>
</feature>
<dbReference type="PROSITE" id="PS00107">
    <property type="entry name" value="PROTEIN_KINASE_ATP"/>
    <property type="match status" value="1"/>
</dbReference>
<dbReference type="EMBL" id="HBFS01024266">
    <property type="protein sequence ID" value="CAD8922982.1"/>
    <property type="molecule type" value="Transcribed_RNA"/>
</dbReference>
<keyword evidence="5 8" id="KW-0067">ATP-binding</keyword>
<dbReference type="InterPro" id="IPR017441">
    <property type="entry name" value="Protein_kinase_ATP_BS"/>
</dbReference>
<dbReference type="GO" id="GO:0004674">
    <property type="term" value="F:protein serine/threonine kinase activity"/>
    <property type="evidence" value="ECO:0007669"/>
    <property type="project" value="UniProtKB-KW"/>
</dbReference>
<dbReference type="SUPFAM" id="SSF56112">
    <property type="entry name" value="Protein kinase-like (PK-like)"/>
    <property type="match status" value="1"/>
</dbReference>
<organism evidence="12">
    <name type="scientific">Bicosoecida sp. CB-2014</name>
    <dbReference type="NCBI Taxonomy" id="1486930"/>
    <lineage>
        <taxon>Eukaryota</taxon>
        <taxon>Sar</taxon>
        <taxon>Stramenopiles</taxon>
        <taxon>Bigyra</taxon>
        <taxon>Opalozoa</taxon>
        <taxon>Bicosoecida</taxon>
    </lineage>
</organism>
<feature type="region of interest" description="Disordered" evidence="10">
    <location>
        <begin position="1"/>
        <end position="25"/>
    </location>
</feature>
<dbReference type="PROSITE" id="PS50011">
    <property type="entry name" value="PROTEIN_KINASE_DOM"/>
    <property type="match status" value="1"/>
</dbReference>
<dbReference type="InterPro" id="IPR051681">
    <property type="entry name" value="Ser/Thr_Kinases-Pseudokinases"/>
</dbReference>
<dbReference type="PANTHER" id="PTHR44329">
    <property type="entry name" value="SERINE/THREONINE-PROTEIN KINASE TNNI3K-RELATED"/>
    <property type="match status" value="1"/>
</dbReference>
<sequence>MSGKEADEGKASGGSGGAGGSEAKGDDAGWVDIDYSELSLGRKIGGGGFAIVHEARWRGQKIAVKTMFDPKVDDQTKREYMNELHHMRHLDHPNIVKFLGACATPPKMCIAMELCNFSLFHLLHNTRTPLSKEVLVRMATDTASAMAYMHAQKPVVVHRDLKTHNLLVLERRGAYSIKLCDFGLVGNRVTTAGTPNYMAPELLSDKPFSKKADVYAFGLVLWEMFMRQIPFDGWTATDIRDAVTSGERPEPLTSYDAPDLVRELVEACWAQDPAARPEFATLEERLRSWKPAVSAVASVASKGGGGDSLDALLGM</sequence>
<dbReference type="InterPro" id="IPR008271">
    <property type="entry name" value="Ser/Thr_kinase_AS"/>
</dbReference>
<evidence type="ECO:0000259" key="11">
    <source>
        <dbReference type="PROSITE" id="PS50011"/>
    </source>
</evidence>
<evidence type="ECO:0000256" key="1">
    <source>
        <dbReference type="ARBA" id="ARBA00022527"/>
    </source>
</evidence>